<feature type="compositionally biased region" description="Low complexity" evidence="2">
    <location>
        <begin position="662"/>
        <end position="672"/>
    </location>
</feature>
<feature type="domain" description="RAMA" evidence="3">
    <location>
        <begin position="5"/>
        <end position="108"/>
    </location>
</feature>
<feature type="compositionally biased region" description="Basic and acidic residues" evidence="2">
    <location>
        <begin position="535"/>
        <end position="544"/>
    </location>
</feature>
<dbReference type="AlphaFoldDB" id="A0A7S3A2Q1"/>
<evidence type="ECO:0000256" key="2">
    <source>
        <dbReference type="SAM" id="MobiDB-lite"/>
    </source>
</evidence>
<feature type="compositionally biased region" description="Low complexity" evidence="2">
    <location>
        <begin position="639"/>
        <end position="654"/>
    </location>
</feature>
<feature type="region of interest" description="Disordered" evidence="2">
    <location>
        <begin position="191"/>
        <end position="278"/>
    </location>
</feature>
<protein>
    <recommendedName>
        <fullName evidence="3">RAMA domain-containing protein</fullName>
    </recommendedName>
</protein>
<evidence type="ECO:0000259" key="3">
    <source>
        <dbReference type="Pfam" id="PF18755"/>
    </source>
</evidence>
<name>A0A7S3A2Q1_9RHOD</name>
<feature type="compositionally biased region" description="Acidic residues" evidence="2">
    <location>
        <begin position="202"/>
        <end position="214"/>
    </location>
</feature>
<proteinExistence type="predicted"/>
<evidence type="ECO:0000313" key="4">
    <source>
        <dbReference type="EMBL" id="CAE0059861.1"/>
    </source>
</evidence>
<feature type="compositionally biased region" description="Polar residues" evidence="2">
    <location>
        <begin position="686"/>
        <end position="700"/>
    </location>
</feature>
<dbReference type="Pfam" id="PF18755">
    <property type="entry name" value="RAMA"/>
    <property type="match status" value="1"/>
</dbReference>
<feature type="compositionally biased region" description="Basic and acidic residues" evidence="2">
    <location>
        <begin position="124"/>
        <end position="142"/>
    </location>
</feature>
<feature type="compositionally biased region" description="Basic and acidic residues" evidence="2">
    <location>
        <begin position="701"/>
        <end position="716"/>
    </location>
</feature>
<gene>
    <name evidence="4" type="ORF">RMAR00112_LOCUS27926</name>
</gene>
<evidence type="ECO:0000256" key="1">
    <source>
        <dbReference type="SAM" id="Coils"/>
    </source>
</evidence>
<feature type="region of interest" description="Disordered" evidence="2">
    <location>
        <begin position="108"/>
        <end position="155"/>
    </location>
</feature>
<feature type="compositionally biased region" description="Basic and acidic residues" evidence="2">
    <location>
        <begin position="217"/>
        <end position="235"/>
    </location>
</feature>
<dbReference type="InterPro" id="IPR040843">
    <property type="entry name" value="RAMA"/>
</dbReference>
<reference evidence="4" key="1">
    <citation type="submission" date="2021-01" db="EMBL/GenBank/DDBJ databases">
        <authorList>
            <person name="Corre E."/>
            <person name="Pelletier E."/>
            <person name="Niang G."/>
            <person name="Scheremetjew M."/>
            <person name="Finn R."/>
            <person name="Kale V."/>
            <person name="Holt S."/>
            <person name="Cochrane G."/>
            <person name="Meng A."/>
            <person name="Brown T."/>
            <person name="Cohen L."/>
        </authorList>
    </citation>
    <scope>NUCLEOTIDE SEQUENCE</scope>
    <source>
        <strain evidence="4">CCMP 769</strain>
    </source>
</reference>
<dbReference type="EMBL" id="HBHW01036358">
    <property type="protein sequence ID" value="CAE0059861.1"/>
    <property type="molecule type" value="Transcribed_RNA"/>
</dbReference>
<feature type="coiled-coil region" evidence="1">
    <location>
        <begin position="364"/>
        <end position="409"/>
    </location>
</feature>
<feature type="region of interest" description="Disordered" evidence="2">
    <location>
        <begin position="532"/>
        <end position="552"/>
    </location>
</feature>
<feature type="region of interest" description="Disordered" evidence="2">
    <location>
        <begin position="626"/>
        <end position="722"/>
    </location>
</feature>
<sequence>MPEERSSTVADSTRKDDKRSKMLELLDRGLLKPGQEIFFQYKRDRYVANIEGDGRLLTGDGENFDTPSEFVNEMVRRYNAENRIRLRGSVNLNGWQTCSFENQTLQQLLDSPDPSDEGAAEGSRNSEDVIADSERKRRQDAVDHEEDTALYNRRRRTTRLAAGKIKQVDYKFPPGQSTDGVTNTALRAEKSLDLENSKEANINEDADQFPEDPDAFSSKELEGDEHDKAQVERVTEQVATGGEGDSHDNLSGSSLEGGSSNRSEQLADGEMEGSSSGWDLEEQEMLLECLQSKGVLDPEVLTEDSLGRDSEDTKKYLDLLTMRMKEAGVQNAGDVKAVTAFISAEVYMGRAAKQVINDKKAQRKGKASRELSGLKRQLEQERNKINDLLKLQKKRNREVEEGRSKLEAEMQARREVELDRSKLKLQCKDSQTEECRERELCADLQNECDLLKEKETDARNKLEESRRVISSLKAILEGAQLDVRMSPVFSSMDENDFARPNPQPGRAGSFDRMRNGAVNNFSNIPSLAEQASAETDARLPEGRGPRNILTEPRGSEFARNWIRMENRDARTEEAVDKLQLDMRRYRTLAADIDGELDEWRSHLDTGTRQTQYLVDCKARLEQVKRNISANPMPKKAPVSGSAAQGLQASAASKGSRAKKRSSSGLASGSSGNRQGGGQAKKSGQALKNSNLKPGMATSQKNDVKAEATRRKPKDVLRSIPVV</sequence>
<keyword evidence="1" id="KW-0175">Coiled coil</keyword>
<accession>A0A7S3A2Q1</accession>
<feature type="compositionally biased region" description="Low complexity" evidence="2">
    <location>
        <begin position="249"/>
        <end position="264"/>
    </location>
</feature>
<organism evidence="4">
    <name type="scientific">Rhodosorus marinus</name>
    <dbReference type="NCBI Taxonomy" id="101924"/>
    <lineage>
        <taxon>Eukaryota</taxon>
        <taxon>Rhodophyta</taxon>
        <taxon>Stylonematophyceae</taxon>
        <taxon>Stylonematales</taxon>
        <taxon>Stylonemataceae</taxon>
        <taxon>Rhodosorus</taxon>
    </lineage>
</organism>